<dbReference type="SUPFAM" id="SSF55729">
    <property type="entry name" value="Acyl-CoA N-acyltransferases (Nat)"/>
    <property type="match status" value="1"/>
</dbReference>
<dbReference type="GO" id="GO:0016747">
    <property type="term" value="F:acyltransferase activity, transferring groups other than amino-acyl groups"/>
    <property type="evidence" value="ECO:0007669"/>
    <property type="project" value="InterPro"/>
</dbReference>
<dbReference type="InterPro" id="IPR016181">
    <property type="entry name" value="Acyl_CoA_acyltransferase"/>
</dbReference>
<dbReference type="PROSITE" id="PS51186">
    <property type="entry name" value="GNAT"/>
    <property type="match status" value="1"/>
</dbReference>
<dbReference type="EMBL" id="QETA01000004">
    <property type="protein sequence ID" value="PWF22676.1"/>
    <property type="molecule type" value="Genomic_DNA"/>
</dbReference>
<dbReference type="Proteomes" id="UP000245212">
    <property type="component" value="Unassembled WGS sequence"/>
</dbReference>
<accession>A0A2V1K1M1</accession>
<gene>
    <name evidence="2" type="ORF">DD235_11420</name>
</gene>
<sequence>MTLDFKWNRLESLTAPALYEIIKARESVFVVEQQCIYQEMDEMDPHSWHLSVLLAGELAAYARVVDPGLKFEEPSIGRVMTLGKFRKLKIGRALMTEAIAFTEKNFPGTGIRISAQAYLQKFYESLGFQALGDTYDEDHIPHIEMVKAAA</sequence>
<evidence type="ECO:0000313" key="2">
    <source>
        <dbReference type="EMBL" id="PWF22676.1"/>
    </source>
</evidence>
<dbReference type="Gene3D" id="3.40.630.30">
    <property type="match status" value="1"/>
</dbReference>
<keyword evidence="2" id="KW-0808">Transferase</keyword>
<comment type="caution">
    <text evidence="2">The sequence shown here is derived from an EMBL/GenBank/DDBJ whole genome shotgun (WGS) entry which is preliminary data.</text>
</comment>
<reference evidence="3" key="1">
    <citation type="submission" date="2018-05" db="EMBL/GenBank/DDBJ databases">
        <authorList>
            <person name="Li Y."/>
        </authorList>
    </citation>
    <scope>NUCLEOTIDE SEQUENCE [LARGE SCALE GENOMIC DNA]</scope>
    <source>
        <strain evidence="3">3d-2-2</strain>
    </source>
</reference>
<evidence type="ECO:0000313" key="3">
    <source>
        <dbReference type="Proteomes" id="UP000245212"/>
    </source>
</evidence>
<dbReference type="InterPro" id="IPR000182">
    <property type="entry name" value="GNAT_dom"/>
</dbReference>
<dbReference type="AlphaFoldDB" id="A0A2V1K1M1"/>
<dbReference type="RefSeq" id="WP_109062200.1">
    <property type="nucleotide sequence ID" value="NZ_QETA01000004.1"/>
</dbReference>
<name>A0A2V1K1M1_9BURK</name>
<organism evidence="2 3">
    <name type="scientific">Corticimicrobacter populi</name>
    <dbReference type="NCBI Taxonomy" id="2175229"/>
    <lineage>
        <taxon>Bacteria</taxon>
        <taxon>Pseudomonadati</taxon>
        <taxon>Pseudomonadota</taxon>
        <taxon>Betaproteobacteria</taxon>
        <taxon>Burkholderiales</taxon>
        <taxon>Alcaligenaceae</taxon>
        <taxon>Corticimicrobacter</taxon>
    </lineage>
</organism>
<feature type="domain" description="N-acetyltransferase" evidence="1">
    <location>
        <begin position="8"/>
        <end position="150"/>
    </location>
</feature>
<evidence type="ECO:0000259" key="1">
    <source>
        <dbReference type="PROSITE" id="PS51186"/>
    </source>
</evidence>
<dbReference type="CDD" id="cd04301">
    <property type="entry name" value="NAT_SF"/>
    <property type="match status" value="1"/>
</dbReference>
<protein>
    <submittedName>
        <fullName evidence="2">GNAT family N-acetyltransferase</fullName>
    </submittedName>
</protein>
<proteinExistence type="predicted"/>
<keyword evidence="3" id="KW-1185">Reference proteome</keyword>
<dbReference type="Pfam" id="PF13673">
    <property type="entry name" value="Acetyltransf_10"/>
    <property type="match status" value="1"/>
</dbReference>